<evidence type="ECO:0000256" key="1">
    <source>
        <dbReference type="SAM" id="MobiDB-lite"/>
    </source>
</evidence>
<gene>
    <name evidence="2" type="ORF">BaRGS_00010589</name>
</gene>
<feature type="region of interest" description="Disordered" evidence="1">
    <location>
        <begin position="159"/>
        <end position="194"/>
    </location>
</feature>
<organism evidence="2 3">
    <name type="scientific">Batillaria attramentaria</name>
    <dbReference type="NCBI Taxonomy" id="370345"/>
    <lineage>
        <taxon>Eukaryota</taxon>
        <taxon>Metazoa</taxon>
        <taxon>Spiralia</taxon>
        <taxon>Lophotrochozoa</taxon>
        <taxon>Mollusca</taxon>
        <taxon>Gastropoda</taxon>
        <taxon>Caenogastropoda</taxon>
        <taxon>Sorbeoconcha</taxon>
        <taxon>Cerithioidea</taxon>
        <taxon>Batillariidae</taxon>
        <taxon>Batillaria</taxon>
    </lineage>
</organism>
<dbReference type="AlphaFoldDB" id="A0ABD0LFG5"/>
<reference evidence="2 3" key="1">
    <citation type="journal article" date="2023" name="Sci. Data">
        <title>Genome assembly of the Korean intertidal mud-creeper Batillaria attramentaria.</title>
        <authorList>
            <person name="Patra A.K."/>
            <person name="Ho P.T."/>
            <person name="Jun S."/>
            <person name="Lee S.J."/>
            <person name="Kim Y."/>
            <person name="Won Y.J."/>
        </authorList>
    </citation>
    <scope>NUCLEOTIDE SEQUENCE [LARGE SCALE GENOMIC DNA]</scope>
    <source>
        <strain evidence="2">Wonlab-2016</strain>
    </source>
</reference>
<dbReference type="Proteomes" id="UP001519460">
    <property type="component" value="Unassembled WGS sequence"/>
</dbReference>
<keyword evidence="3" id="KW-1185">Reference proteome</keyword>
<feature type="region of interest" description="Disordered" evidence="1">
    <location>
        <begin position="122"/>
        <end position="145"/>
    </location>
</feature>
<protein>
    <submittedName>
        <fullName evidence="2">Uncharacterized protein</fullName>
    </submittedName>
</protein>
<evidence type="ECO:0000313" key="2">
    <source>
        <dbReference type="EMBL" id="KAK7498329.1"/>
    </source>
</evidence>
<feature type="non-terminal residue" evidence="2">
    <location>
        <position position="194"/>
    </location>
</feature>
<accession>A0ABD0LFG5</accession>
<feature type="non-terminal residue" evidence="2">
    <location>
        <position position="1"/>
    </location>
</feature>
<dbReference type="EMBL" id="JACVVK020000052">
    <property type="protein sequence ID" value="KAK7498329.1"/>
    <property type="molecule type" value="Genomic_DNA"/>
</dbReference>
<name>A0ABD0LFG5_9CAEN</name>
<evidence type="ECO:0000313" key="3">
    <source>
        <dbReference type="Proteomes" id="UP001519460"/>
    </source>
</evidence>
<sequence>VCADDPYTIAALVGNNWYPAMQRGRGKVKMPRDYWKKKEEARLRLISGSRSLAASEAGLPNGGTVNRVHDTASWVQGWNNAHPLPRSEPRVYEEKDLTMELGEEEKDEDFRIETTVVDNETLDLGPFHDDTPRQQEPPGTSTDVATMQLEDEDVGLYSVVDKSRKTSTRSGDAVPADSSEAVTSFSKMDPMLVA</sequence>
<comment type="caution">
    <text evidence="2">The sequence shown here is derived from an EMBL/GenBank/DDBJ whole genome shotgun (WGS) entry which is preliminary data.</text>
</comment>
<proteinExistence type="predicted"/>